<dbReference type="PANTHER" id="PTHR42899:SF1">
    <property type="entry name" value="SPERMATOGENESIS-ASSOCIATED PROTEIN 20"/>
    <property type="match status" value="1"/>
</dbReference>
<dbReference type="AlphaFoldDB" id="A0A3Q9C5X0"/>
<reference evidence="2 3" key="1">
    <citation type="submission" date="2018-12" db="EMBL/GenBank/DDBJ databases">
        <authorList>
            <person name="Li K."/>
        </authorList>
    </citation>
    <scope>NUCLEOTIDE SEQUENCE [LARGE SCALE GENOMIC DNA]</scope>
    <source>
        <strain evidence="3">CR22</strain>
    </source>
</reference>
<dbReference type="Pfam" id="PF03190">
    <property type="entry name" value="Thioredox_DsbH"/>
    <property type="match status" value="1"/>
</dbReference>
<accession>A0A3Q9C5X0</accession>
<dbReference type="Proteomes" id="UP000280197">
    <property type="component" value="Chromosome"/>
</dbReference>
<dbReference type="InterPro" id="IPR004879">
    <property type="entry name" value="Ssp411-like_TRX"/>
</dbReference>
<organism evidence="2 3">
    <name type="scientific">Streptomyces aquilus</name>
    <dbReference type="NCBI Taxonomy" id="2548456"/>
    <lineage>
        <taxon>Bacteria</taxon>
        <taxon>Bacillati</taxon>
        <taxon>Actinomycetota</taxon>
        <taxon>Actinomycetes</taxon>
        <taxon>Kitasatosporales</taxon>
        <taxon>Streptomycetaceae</taxon>
        <taxon>Streptomyces</taxon>
    </lineage>
</organism>
<dbReference type="InterPro" id="IPR008928">
    <property type="entry name" value="6-hairpin_glycosidase_sf"/>
</dbReference>
<dbReference type="Gene3D" id="1.50.10.10">
    <property type="match status" value="1"/>
</dbReference>
<name>A0A3Q9C5X0_9ACTN</name>
<dbReference type="EMBL" id="CP034463">
    <property type="protein sequence ID" value="AZP20066.1"/>
    <property type="molecule type" value="Genomic_DNA"/>
</dbReference>
<dbReference type="RefSeq" id="WP_126274046.1">
    <property type="nucleotide sequence ID" value="NZ_CP034463.1"/>
</dbReference>
<dbReference type="CDD" id="cd02955">
    <property type="entry name" value="SSP411"/>
    <property type="match status" value="1"/>
</dbReference>
<dbReference type="PIRSF" id="PIRSF006402">
    <property type="entry name" value="UCP006402_thioredoxin"/>
    <property type="match status" value="1"/>
</dbReference>
<dbReference type="InterPro" id="IPR024705">
    <property type="entry name" value="Ssp411"/>
</dbReference>
<sequence length="677" mass="73374">MPNRLAHETSPYLLQHADNPVDWWPWSEAAFAEARERGVPVHLSVGYSSCHWCHVLARESFEDQETADYLNAHFVNIKVDREERPDVDAVYMEAVQAATGQGGWPMTVFLTPDAEPFYFGTYFPPAPRHGMPSFRQVLEGVRSAWADRRDEVTEVAEKIVRDLAGREISYGDSRAPGEEELAQALLGLTREYDAQRGGFGGAPKFPPSMAVEFLLRHHARTGSEGALQMARDTCERMARGGIYDQLGGGFARYSVDREWVVPHFEKMLYDNALLCRVYAHLWRSTGSELARRVALETADFMVRELRTNEGGFASALDADSDDGSGKHVEGAYYVWTPAQLTEVLGEADAELAAQYFGVTDEGTFEEGASVLQLPQHEGVFDAEKVESVRRRLLAARAERPAPGRDDKVVAAWNGLAIAALAETGAYFDRPDLVEAAVAAADLLVRLHLDEQARLARTSKDGHVGANAGVLEDYADVAEGFLALTAVTGEGVWLEFAGFLLDHVLVRFVDEESGALYDTASDAERLIRRPQDPTDNAVPSGWTAAAGALLSYAAQTGAEPHRTAAERALGVVKALGPRVPRFIGWGLAVAEALLDGPREVAVVGPALDDPATKALHRTALLGTAPGAVVAAGAVGSDELPLLADRPLVGGEPAAYICRNFTCDAPTTEVERLRSALNG</sequence>
<dbReference type="PANTHER" id="PTHR42899">
    <property type="entry name" value="SPERMATOGENESIS-ASSOCIATED PROTEIN 20"/>
    <property type="match status" value="1"/>
</dbReference>
<proteinExistence type="predicted"/>
<dbReference type="SUPFAM" id="SSF52833">
    <property type="entry name" value="Thioredoxin-like"/>
    <property type="match status" value="1"/>
</dbReference>
<protein>
    <submittedName>
        <fullName evidence="2">Thioredoxin domain-containing protein</fullName>
    </submittedName>
</protein>
<feature type="domain" description="Spermatogenesis-associated protein 20-like TRX" evidence="1">
    <location>
        <begin position="2"/>
        <end position="163"/>
    </location>
</feature>
<dbReference type="SUPFAM" id="SSF48208">
    <property type="entry name" value="Six-hairpin glycosidases"/>
    <property type="match status" value="1"/>
</dbReference>
<evidence type="ECO:0000313" key="3">
    <source>
        <dbReference type="Proteomes" id="UP000280197"/>
    </source>
</evidence>
<dbReference type="InterPro" id="IPR012341">
    <property type="entry name" value="6hp_glycosidase-like_sf"/>
</dbReference>
<dbReference type="KEGG" id="saqu:EJC51_30735"/>
<evidence type="ECO:0000259" key="1">
    <source>
        <dbReference type="Pfam" id="PF03190"/>
    </source>
</evidence>
<gene>
    <name evidence="2" type="ORF">EJC51_30735</name>
</gene>
<evidence type="ECO:0000313" key="2">
    <source>
        <dbReference type="EMBL" id="AZP20066.1"/>
    </source>
</evidence>
<keyword evidence="3" id="KW-1185">Reference proteome</keyword>
<dbReference type="Gene3D" id="3.40.30.10">
    <property type="entry name" value="Glutaredoxin"/>
    <property type="match status" value="1"/>
</dbReference>
<dbReference type="InterPro" id="IPR036249">
    <property type="entry name" value="Thioredoxin-like_sf"/>
</dbReference>
<dbReference type="GO" id="GO:0005975">
    <property type="term" value="P:carbohydrate metabolic process"/>
    <property type="evidence" value="ECO:0007669"/>
    <property type="project" value="InterPro"/>
</dbReference>